<dbReference type="Pfam" id="PF03457">
    <property type="entry name" value="HA"/>
    <property type="match status" value="1"/>
</dbReference>
<evidence type="ECO:0000313" key="3">
    <source>
        <dbReference type="EMBL" id="EJK67117.1"/>
    </source>
</evidence>
<organism evidence="3 4">
    <name type="scientific">Thalassiosira oceanica</name>
    <name type="common">Marine diatom</name>
    <dbReference type="NCBI Taxonomy" id="159749"/>
    <lineage>
        <taxon>Eukaryota</taxon>
        <taxon>Sar</taxon>
        <taxon>Stramenopiles</taxon>
        <taxon>Ochrophyta</taxon>
        <taxon>Bacillariophyta</taxon>
        <taxon>Coscinodiscophyceae</taxon>
        <taxon>Thalassiosirophycidae</taxon>
        <taxon>Thalassiosirales</taxon>
        <taxon>Thalassiosiraceae</taxon>
        <taxon>Thalassiosira</taxon>
    </lineage>
</organism>
<evidence type="ECO:0000256" key="1">
    <source>
        <dbReference type="SAM" id="MobiDB-lite"/>
    </source>
</evidence>
<reference evidence="3 4" key="1">
    <citation type="journal article" date="2012" name="Genome Biol.">
        <title>Genome and low-iron response of an oceanic diatom adapted to chronic iron limitation.</title>
        <authorList>
            <person name="Lommer M."/>
            <person name="Specht M."/>
            <person name="Roy A.S."/>
            <person name="Kraemer L."/>
            <person name="Andreson R."/>
            <person name="Gutowska M.A."/>
            <person name="Wolf J."/>
            <person name="Bergner S.V."/>
            <person name="Schilhabel M.B."/>
            <person name="Klostermeier U.C."/>
            <person name="Beiko R.G."/>
            <person name="Rosenstiel P."/>
            <person name="Hippler M."/>
            <person name="Laroche J."/>
        </authorList>
    </citation>
    <scope>NUCLEOTIDE SEQUENCE [LARGE SCALE GENOMIC DNA]</scope>
    <source>
        <strain evidence="3 4">CCMP1005</strain>
    </source>
</reference>
<dbReference type="Gene3D" id="6.10.140.530">
    <property type="match status" value="1"/>
</dbReference>
<sequence>MKSTTKGSKKSTPVAKKKSTTKSCKPGKSFAQQWEERFNELSRFKAEHGHLKVPAQLAAQYQNQHAALYKWFHAQRASERNDKLPQVRKERLESLGVDFEIWKKLPKFYAREKEIEDECHL</sequence>
<dbReference type="AlphaFoldDB" id="K0T9B2"/>
<feature type="domain" description="Helicase-associated" evidence="2">
    <location>
        <begin position="31"/>
        <end position="97"/>
    </location>
</feature>
<protein>
    <recommendedName>
        <fullName evidence="2">Helicase-associated domain-containing protein</fullName>
    </recommendedName>
</protein>
<dbReference type="PANTHER" id="PTHR33418">
    <property type="entry name" value="HELICASE-ASSOCIATED"/>
    <property type="match status" value="1"/>
</dbReference>
<proteinExistence type="predicted"/>
<keyword evidence="4" id="KW-1185">Reference proteome</keyword>
<gene>
    <name evidence="3" type="ORF">THAOC_11890</name>
</gene>
<evidence type="ECO:0000313" key="4">
    <source>
        <dbReference type="Proteomes" id="UP000266841"/>
    </source>
</evidence>
<name>K0T9B2_THAOC</name>
<dbReference type="Proteomes" id="UP000266841">
    <property type="component" value="Unassembled WGS sequence"/>
</dbReference>
<dbReference type="InterPro" id="IPR005114">
    <property type="entry name" value="Helicase_assoc"/>
</dbReference>
<comment type="caution">
    <text evidence="3">The sequence shown here is derived from an EMBL/GenBank/DDBJ whole genome shotgun (WGS) entry which is preliminary data.</text>
</comment>
<feature type="non-terminal residue" evidence="3">
    <location>
        <position position="121"/>
    </location>
</feature>
<dbReference type="PANTHER" id="PTHR33418:SF1">
    <property type="entry name" value="HELICASE-ASSOCIATED DOMAIN-CONTAINING PROTEIN"/>
    <property type="match status" value="1"/>
</dbReference>
<feature type="compositionally biased region" description="Low complexity" evidence="1">
    <location>
        <begin position="1"/>
        <end position="12"/>
    </location>
</feature>
<dbReference type="EMBL" id="AGNL01013654">
    <property type="protein sequence ID" value="EJK67117.1"/>
    <property type="molecule type" value="Genomic_DNA"/>
</dbReference>
<accession>K0T9B2</accession>
<dbReference type="OrthoDB" id="44064at2759"/>
<evidence type="ECO:0000259" key="2">
    <source>
        <dbReference type="Pfam" id="PF03457"/>
    </source>
</evidence>
<feature type="region of interest" description="Disordered" evidence="1">
    <location>
        <begin position="1"/>
        <end position="29"/>
    </location>
</feature>